<keyword evidence="3" id="KW-0496">Mitochondrion</keyword>
<dbReference type="SMART" id="SM00382">
    <property type="entry name" value="AAA"/>
    <property type="match status" value="1"/>
</dbReference>
<reference evidence="6" key="2">
    <citation type="submission" date="2023-05" db="EMBL/GenBank/DDBJ databases">
        <authorList>
            <consortium name="Lawrence Berkeley National Laboratory"/>
            <person name="Steindorff A."/>
            <person name="Hensen N."/>
            <person name="Bonometti L."/>
            <person name="Westerberg I."/>
            <person name="Brannstrom I.O."/>
            <person name="Guillou S."/>
            <person name="Cros-Aarteil S."/>
            <person name="Calhoun S."/>
            <person name="Haridas S."/>
            <person name="Kuo A."/>
            <person name="Mondo S."/>
            <person name="Pangilinan J."/>
            <person name="Riley R."/>
            <person name="Labutti K."/>
            <person name="Andreopoulos B."/>
            <person name="Lipzen A."/>
            <person name="Chen C."/>
            <person name="Yanf M."/>
            <person name="Daum C."/>
            <person name="Ng V."/>
            <person name="Clum A."/>
            <person name="Ohm R."/>
            <person name="Martin F."/>
            <person name="Silar P."/>
            <person name="Natvig D."/>
            <person name="Lalanne C."/>
            <person name="Gautier V."/>
            <person name="Ament-Velasquez S.L."/>
            <person name="Kruys A."/>
            <person name="Hutchinson M.I."/>
            <person name="Powell A.J."/>
            <person name="Barry K."/>
            <person name="Miller A.N."/>
            <person name="Grigoriev I.V."/>
            <person name="Debuchy R."/>
            <person name="Gladieux P."/>
            <person name="Thoren M.H."/>
            <person name="Johannesson H."/>
        </authorList>
    </citation>
    <scope>NUCLEOTIDE SEQUENCE</scope>
    <source>
        <strain evidence="6">CBS 315.58</strain>
    </source>
</reference>
<dbReference type="InterPro" id="IPR027417">
    <property type="entry name" value="P-loop_NTPase"/>
</dbReference>
<dbReference type="GO" id="GO:0005741">
    <property type="term" value="C:mitochondrial outer membrane"/>
    <property type="evidence" value="ECO:0007669"/>
    <property type="project" value="UniProtKB-SubCell"/>
</dbReference>
<accession>A0AAN6XQ97</accession>
<reference evidence="6" key="1">
    <citation type="journal article" date="2023" name="Mol. Phylogenet. Evol.">
        <title>Genome-scale phylogeny and comparative genomics of the fungal order Sordariales.</title>
        <authorList>
            <person name="Hensen N."/>
            <person name="Bonometti L."/>
            <person name="Westerberg I."/>
            <person name="Brannstrom I.O."/>
            <person name="Guillou S."/>
            <person name="Cros-Aarteil S."/>
            <person name="Calhoun S."/>
            <person name="Haridas S."/>
            <person name="Kuo A."/>
            <person name="Mondo S."/>
            <person name="Pangilinan J."/>
            <person name="Riley R."/>
            <person name="LaButti K."/>
            <person name="Andreopoulos B."/>
            <person name="Lipzen A."/>
            <person name="Chen C."/>
            <person name="Yan M."/>
            <person name="Daum C."/>
            <person name="Ng V."/>
            <person name="Clum A."/>
            <person name="Steindorff A."/>
            <person name="Ohm R.A."/>
            <person name="Martin F."/>
            <person name="Silar P."/>
            <person name="Natvig D.O."/>
            <person name="Lalanne C."/>
            <person name="Gautier V."/>
            <person name="Ament-Velasquez S.L."/>
            <person name="Kruys A."/>
            <person name="Hutchinson M.I."/>
            <person name="Powell A.J."/>
            <person name="Barry K."/>
            <person name="Miller A.N."/>
            <person name="Grigoriev I.V."/>
            <person name="Debuchy R."/>
            <person name="Gladieux P."/>
            <person name="Hiltunen Thoren M."/>
            <person name="Johannesson H."/>
        </authorList>
    </citation>
    <scope>NUCLEOTIDE SEQUENCE</scope>
    <source>
        <strain evidence="6">CBS 315.58</strain>
    </source>
</reference>
<keyword evidence="3" id="KW-1000">Mitochondrion outer membrane</keyword>
<keyword evidence="4" id="KW-0067">ATP-binding</keyword>
<dbReference type="InterPro" id="IPR051701">
    <property type="entry name" value="Mito_OM_Translocase_MSP1"/>
</dbReference>
<dbReference type="Gene3D" id="1.10.8.60">
    <property type="match status" value="1"/>
</dbReference>
<evidence type="ECO:0000256" key="4">
    <source>
        <dbReference type="ARBA" id="ARBA00022840"/>
    </source>
</evidence>
<dbReference type="Proteomes" id="UP001303160">
    <property type="component" value="Unassembled WGS sequence"/>
</dbReference>
<sequence length="268" mass="29704">MDRRVIDKVEHVTSLGLTRPKAFSHGVLKNNKVTGAILYGPPGTGKTLLVRGVAKEAGFNMLSISTSEVWQKCHGDDEKMIKAIFSMARKMYPSIVFLDEADAMLGERKAGEKRHLRAMLNKFLMEWDGITSGADSPFILLATNRPNDLDPAVLRRAPVRVHLNLPSVGERSGILGLLLRDERLGGDITIPTLANLTPQYTGSDLKNLCVTAATECVAEQVVDTERRVLGRRHFIRAMESIKATAIGRTRELDLENFQNNRQEQAEGE</sequence>
<keyword evidence="3" id="KW-0472">Membrane</keyword>
<dbReference type="Gene3D" id="3.40.50.300">
    <property type="entry name" value="P-loop containing nucleotide triphosphate hydrolases"/>
    <property type="match status" value="1"/>
</dbReference>
<gene>
    <name evidence="6" type="ORF">QBC40DRAFT_272450</name>
</gene>
<dbReference type="GO" id="GO:0016887">
    <property type="term" value="F:ATP hydrolysis activity"/>
    <property type="evidence" value="ECO:0007669"/>
    <property type="project" value="InterPro"/>
</dbReference>
<dbReference type="Pfam" id="PF17862">
    <property type="entry name" value="AAA_lid_3"/>
    <property type="match status" value="1"/>
</dbReference>
<dbReference type="AlphaFoldDB" id="A0AAN6XQ97"/>
<dbReference type="GO" id="GO:0005524">
    <property type="term" value="F:ATP binding"/>
    <property type="evidence" value="ECO:0007669"/>
    <property type="project" value="UniProtKB-KW"/>
</dbReference>
<evidence type="ECO:0000259" key="5">
    <source>
        <dbReference type="SMART" id="SM00382"/>
    </source>
</evidence>
<proteinExistence type="predicted"/>
<comment type="caution">
    <text evidence="6">The sequence shown here is derived from an EMBL/GenBank/DDBJ whole genome shotgun (WGS) entry which is preliminary data.</text>
</comment>
<dbReference type="Pfam" id="PF00004">
    <property type="entry name" value="AAA"/>
    <property type="match status" value="1"/>
</dbReference>
<keyword evidence="7" id="KW-1185">Reference proteome</keyword>
<dbReference type="EMBL" id="MU863880">
    <property type="protein sequence ID" value="KAK4204824.1"/>
    <property type="molecule type" value="Genomic_DNA"/>
</dbReference>
<evidence type="ECO:0000313" key="7">
    <source>
        <dbReference type="Proteomes" id="UP001303160"/>
    </source>
</evidence>
<comment type="subcellular location">
    <subcellularLocation>
        <location evidence="1">Mitochondrion outer membrane</location>
        <topology evidence="1">Single-pass membrane protein</topology>
    </subcellularLocation>
</comment>
<dbReference type="PANTHER" id="PTHR45644">
    <property type="entry name" value="AAA ATPASE, PUTATIVE (AFU_ORTHOLOGUE AFUA_2G12920)-RELATED-RELATED"/>
    <property type="match status" value="1"/>
</dbReference>
<evidence type="ECO:0000256" key="1">
    <source>
        <dbReference type="ARBA" id="ARBA00004572"/>
    </source>
</evidence>
<evidence type="ECO:0000313" key="6">
    <source>
        <dbReference type="EMBL" id="KAK4204824.1"/>
    </source>
</evidence>
<keyword evidence="2" id="KW-0547">Nucleotide-binding</keyword>
<evidence type="ECO:0000256" key="2">
    <source>
        <dbReference type="ARBA" id="ARBA00022741"/>
    </source>
</evidence>
<dbReference type="InterPro" id="IPR003593">
    <property type="entry name" value="AAA+_ATPase"/>
</dbReference>
<organism evidence="6 7">
    <name type="scientific">Triangularia verruculosa</name>
    <dbReference type="NCBI Taxonomy" id="2587418"/>
    <lineage>
        <taxon>Eukaryota</taxon>
        <taxon>Fungi</taxon>
        <taxon>Dikarya</taxon>
        <taxon>Ascomycota</taxon>
        <taxon>Pezizomycotina</taxon>
        <taxon>Sordariomycetes</taxon>
        <taxon>Sordariomycetidae</taxon>
        <taxon>Sordariales</taxon>
        <taxon>Podosporaceae</taxon>
        <taxon>Triangularia</taxon>
    </lineage>
</organism>
<protein>
    <submittedName>
        <fullName evidence="6">AAA-domain-containing protein</fullName>
    </submittedName>
</protein>
<dbReference type="InterPro" id="IPR003959">
    <property type="entry name" value="ATPase_AAA_core"/>
</dbReference>
<feature type="domain" description="AAA+ ATPase" evidence="5">
    <location>
        <begin position="32"/>
        <end position="169"/>
    </location>
</feature>
<evidence type="ECO:0000256" key="3">
    <source>
        <dbReference type="ARBA" id="ARBA00022787"/>
    </source>
</evidence>
<name>A0AAN6XQ97_9PEZI</name>
<dbReference type="SUPFAM" id="SSF52540">
    <property type="entry name" value="P-loop containing nucleoside triphosphate hydrolases"/>
    <property type="match status" value="1"/>
</dbReference>
<dbReference type="InterPro" id="IPR041569">
    <property type="entry name" value="AAA_lid_3"/>
</dbReference>
<dbReference type="PANTHER" id="PTHR45644:SF56">
    <property type="entry name" value="AAA ATPASE, PUTATIVE (AFU_ORTHOLOGUE AFUA_2G12920)-RELATED"/>
    <property type="match status" value="1"/>
</dbReference>